<dbReference type="NCBIfam" id="TIGR01044">
    <property type="entry name" value="rplV_bact"/>
    <property type="match status" value="1"/>
</dbReference>
<name>A0A7G1G3G3_9BACT</name>
<dbReference type="InParanoid" id="A0A7G1G3G3"/>
<dbReference type="HAMAP" id="MF_01331_B">
    <property type="entry name" value="Ribosomal_uL22_B"/>
    <property type="match status" value="1"/>
</dbReference>
<dbReference type="InterPro" id="IPR018260">
    <property type="entry name" value="Ribosomal_uL22_CS"/>
</dbReference>
<dbReference type="CDD" id="cd00336">
    <property type="entry name" value="Ribosomal_L22"/>
    <property type="match status" value="1"/>
</dbReference>
<accession>A0A7G1G3G3</accession>
<dbReference type="PANTHER" id="PTHR13501:SF8">
    <property type="entry name" value="LARGE RIBOSOMAL SUBUNIT PROTEIN UL22M"/>
    <property type="match status" value="1"/>
</dbReference>
<dbReference type="PROSITE" id="PS00464">
    <property type="entry name" value="RIBOSOMAL_L22"/>
    <property type="match status" value="1"/>
</dbReference>
<comment type="subunit">
    <text evidence="7 9">Part of the 50S ribosomal subunit.</text>
</comment>
<evidence type="ECO:0000256" key="3">
    <source>
        <dbReference type="ARBA" id="ARBA00022884"/>
    </source>
</evidence>
<dbReference type="Gene3D" id="3.90.470.10">
    <property type="entry name" value="Ribosomal protein L22/L17"/>
    <property type="match status" value="1"/>
</dbReference>
<gene>
    <name evidence="7 11" type="primary">rplV</name>
    <name evidence="11" type="ORF">OSSY52_10420</name>
</gene>
<dbReference type="GO" id="GO:0003735">
    <property type="term" value="F:structural constituent of ribosome"/>
    <property type="evidence" value="ECO:0007669"/>
    <property type="project" value="InterPro"/>
</dbReference>
<evidence type="ECO:0000256" key="6">
    <source>
        <dbReference type="ARBA" id="ARBA00035207"/>
    </source>
</evidence>
<protein>
    <recommendedName>
        <fullName evidence="6 7">Large ribosomal subunit protein uL22</fullName>
    </recommendedName>
</protein>
<evidence type="ECO:0000313" key="11">
    <source>
        <dbReference type="EMBL" id="BBE30901.1"/>
    </source>
</evidence>
<keyword evidence="2 7" id="KW-0699">rRNA-binding</keyword>
<dbReference type="GO" id="GO:0019843">
    <property type="term" value="F:rRNA binding"/>
    <property type="evidence" value="ECO:0007669"/>
    <property type="project" value="UniProtKB-UniRule"/>
</dbReference>
<evidence type="ECO:0000256" key="4">
    <source>
        <dbReference type="ARBA" id="ARBA00022980"/>
    </source>
</evidence>
<dbReference type="PANTHER" id="PTHR13501">
    <property type="entry name" value="CHLOROPLAST 50S RIBOSOMAL PROTEIN L22-RELATED"/>
    <property type="match status" value="1"/>
</dbReference>
<dbReference type="KEGG" id="ocy:OSSY52_10420"/>
<dbReference type="RefSeq" id="WP_190615968.1">
    <property type="nucleotide sequence ID" value="NZ_AP018712.1"/>
</dbReference>
<keyword evidence="4 7" id="KW-0689">Ribosomal protein</keyword>
<keyword evidence="5 7" id="KW-0687">Ribonucleoprotein</keyword>
<evidence type="ECO:0000256" key="10">
    <source>
        <dbReference type="RuleBase" id="RU004008"/>
    </source>
</evidence>
<dbReference type="InterPro" id="IPR047867">
    <property type="entry name" value="Ribosomal_uL22_bac/org-type"/>
</dbReference>
<evidence type="ECO:0000256" key="9">
    <source>
        <dbReference type="RuleBase" id="RU004006"/>
    </source>
</evidence>
<dbReference type="InterPro" id="IPR005727">
    <property type="entry name" value="Ribosomal_uL22_bac/chlpt-type"/>
</dbReference>
<dbReference type="GO" id="GO:0006412">
    <property type="term" value="P:translation"/>
    <property type="evidence" value="ECO:0007669"/>
    <property type="project" value="UniProtKB-UniRule"/>
</dbReference>
<dbReference type="SUPFAM" id="SSF54843">
    <property type="entry name" value="Ribosomal protein L22"/>
    <property type="match status" value="1"/>
</dbReference>
<comment type="function">
    <text evidence="7">The globular domain of the protein is located near the polypeptide exit tunnel on the outside of the subunit, while an extended beta-hairpin is found that lines the wall of the exit tunnel in the center of the 70S ribosome.</text>
</comment>
<dbReference type="FunCoup" id="A0A7G1G3G3">
    <property type="interactions" value="386"/>
</dbReference>
<keyword evidence="3 7" id="KW-0694">RNA-binding</keyword>
<dbReference type="GO" id="GO:0022625">
    <property type="term" value="C:cytosolic large ribosomal subunit"/>
    <property type="evidence" value="ECO:0007669"/>
    <property type="project" value="TreeGrafter"/>
</dbReference>
<evidence type="ECO:0000256" key="2">
    <source>
        <dbReference type="ARBA" id="ARBA00022730"/>
    </source>
</evidence>
<dbReference type="EMBL" id="AP018712">
    <property type="protein sequence ID" value="BBE30901.1"/>
    <property type="molecule type" value="Genomic_DNA"/>
</dbReference>
<organism evidence="11 12">
    <name type="scientific">Tepiditoga spiralis</name>
    <dbReference type="NCBI Taxonomy" id="2108365"/>
    <lineage>
        <taxon>Bacteria</taxon>
        <taxon>Thermotogati</taxon>
        <taxon>Thermotogota</taxon>
        <taxon>Thermotogae</taxon>
        <taxon>Petrotogales</taxon>
        <taxon>Petrotogaceae</taxon>
        <taxon>Tepiditoga</taxon>
    </lineage>
</organism>
<dbReference type="InterPro" id="IPR036394">
    <property type="entry name" value="Ribosomal_uL22_sf"/>
</dbReference>
<keyword evidence="12" id="KW-1185">Reference proteome</keyword>
<evidence type="ECO:0000256" key="7">
    <source>
        <dbReference type="HAMAP-Rule" id="MF_01331"/>
    </source>
</evidence>
<sequence>MASNISRVQDGRRVKKSVFHKIRKEAEAAKPRTSATAKAKNLRISPTKCRAVANGIRGKNVSEALQILMFSPKKSATLINKVLMSAIANAENNFGLKPENLFVKEIQINEGPRMKRMWPRSRGKADILQKRFSHITITVQDKNI</sequence>
<proteinExistence type="inferred from homology"/>
<dbReference type="Proteomes" id="UP000516361">
    <property type="component" value="Chromosome"/>
</dbReference>
<evidence type="ECO:0000256" key="1">
    <source>
        <dbReference type="ARBA" id="ARBA00009451"/>
    </source>
</evidence>
<evidence type="ECO:0000256" key="5">
    <source>
        <dbReference type="ARBA" id="ARBA00023274"/>
    </source>
</evidence>
<reference evidence="11 12" key="1">
    <citation type="submission" date="2018-06" db="EMBL/GenBank/DDBJ databases">
        <title>Genome sequencing of Oceanotoga sp. sy52.</title>
        <authorList>
            <person name="Mori K."/>
        </authorList>
    </citation>
    <scope>NUCLEOTIDE SEQUENCE [LARGE SCALE GENOMIC DNA]</scope>
    <source>
        <strain evidence="12">sy52</strain>
    </source>
</reference>
<evidence type="ECO:0000256" key="8">
    <source>
        <dbReference type="RuleBase" id="RU004005"/>
    </source>
</evidence>
<dbReference type="InterPro" id="IPR001063">
    <property type="entry name" value="Ribosomal_uL22"/>
</dbReference>
<dbReference type="AlphaFoldDB" id="A0A7G1G3G3"/>
<comment type="function">
    <text evidence="7 10">This protein binds specifically to 23S rRNA; its binding is stimulated by other ribosomal proteins, e.g., L4, L17, and L20. It is important during the early stages of 50S assembly. It makes multiple contacts with different domains of the 23S rRNA in the assembled 50S subunit and ribosome.</text>
</comment>
<evidence type="ECO:0000313" key="12">
    <source>
        <dbReference type="Proteomes" id="UP000516361"/>
    </source>
</evidence>
<dbReference type="Pfam" id="PF00237">
    <property type="entry name" value="Ribosomal_L22"/>
    <property type="match status" value="1"/>
</dbReference>
<comment type="similarity">
    <text evidence="1 7 8">Belongs to the universal ribosomal protein uL22 family.</text>
</comment>